<sequence>MNIPINPFPGLSRLLAVECLKLKRTSTLLMVFALPLLVVLFSTGLAVKSQNLAGFDAQAWQRWWMGVMALWSYFMLPMFIALITGAINGNEHKNHGWRLMLALPVNLYSLYIAKLLLGVLLTASALLWLWLSGLLATLLMTALGAPGETEYGMVLLSAMPALMLTSLPVLIIQHAVSWRFGNIIVPLSVAVMATMGIVQIGSSEYWVWYPWSYMTMSAMGGTEELRHHAVWLSLAVATGLFWLSTLLAASHKRAG</sequence>
<name>A0ABV7JW46_9ALTE</name>
<dbReference type="EMBL" id="JBHRSX010000021">
    <property type="protein sequence ID" value="MFC3202188.1"/>
    <property type="molecule type" value="Genomic_DNA"/>
</dbReference>
<dbReference type="RefSeq" id="WP_123325253.1">
    <property type="nucleotide sequence ID" value="NZ_JBHRSX010000021.1"/>
</dbReference>
<keyword evidence="1" id="KW-0472">Membrane</keyword>
<reference evidence="3" key="1">
    <citation type="journal article" date="2019" name="Int. J. Syst. Evol. Microbiol.">
        <title>The Global Catalogue of Microorganisms (GCM) 10K type strain sequencing project: providing services to taxonomists for standard genome sequencing and annotation.</title>
        <authorList>
            <consortium name="The Broad Institute Genomics Platform"/>
            <consortium name="The Broad Institute Genome Sequencing Center for Infectious Disease"/>
            <person name="Wu L."/>
            <person name="Ma J."/>
        </authorList>
    </citation>
    <scope>NUCLEOTIDE SEQUENCE [LARGE SCALE GENOMIC DNA]</scope>
    <source>
        <strain evidence="3">KCTC 52449</strain>
    </source>
</reference>
<evidence type="ECO:0000313" key="2">
    <source>
        <dbReference type="EMBL" id="MFC3202188.1"/>
    </source>
</evidence>
<feature type="transmembrane region" description="Helical" evidence="1">
    <location>
        <begin position="67"/>
        <end position="87"/>
    </location>
</feature>
<comment type="caution">
    <text evidence="2">The sequence shown here is derived from an EMBL/GenBank/DDBJ whole genome shotgun (WGS) entry which is preliminary data.</text>
</comment>
<dbReference type="Pfam" id="PF12730">
    <property type="entry name" value="ABC2_membrane_4"/>
    <property type="match status" value="1"/>
</dbReference>
<dbReference type="CDD" id="cd21809">
    <property type="entry name" value="ABC-2_lan_permease-like"/>
    <property type="match status" value="1"/>
</dbReference>
<proteinExistence type="predicted"/>
<organism evidence="2 3">
    <name type="scientific">Alteromonas oceani</name>
    <dbReference type="NCBI Taxonomy" id="2071609"/>
    <lineage>
        <taxon>Bacteria</taxon>
        <taxon>Pseudomonadati</taxon>
        <taxon>Pseudomonadota</taxon>
        <taxon>Gammaproteobacteria</taxon>
        <taxon>Alteromonadales</taxon>
        <taxon>Alteromonadaceae</taxon>
        <taxon>Alteromonas/Salinimonas group</taxon>
        <taxon>Alteromonas</taxon>
    </lineage>
</organism>
<dbReference type="Proteomes" id="UP001595477">
    <property type="component" value="Unassembled WGS sequence"/>
</dbReference>
<evidence type="ECO:0000256" key="1">
    <source>
        <dbReference type="SAM" id="Phobius"/>
    </source>
</evidence>
<feature type="transmembrane region" description="Helical" evidence="1">
    <location>
        <begin position="108"/>
        <end position="131"/>
    </location>
</feature>
<evidence type="ECO:0000313" key="3">
    <source>
        <dbReference type="Proteomes" id="UP001595477"/>
    </source>
</evidence>
<feature type="transmembrane region" description="Helical" evidence="1">
    <location>
        <begin position="28"/>
        <end position="47"/>
    </location>
</feature>
<keyword evidence="1" id="KW-1133">Transmembrane helix</keyword>
<gene>
    <name evidence="2" type="ORF">ACFOEW_10210</name>
</gene>
<feature type="transmembrane region" description="Helical" evidence="1">
    <location>
        <begin position="151"/>
        <end position="172"/>
    </location>
</feature>
<keyword evidence="1" id="KW-0812">Transmembrane</keyword>
<accession>A0ABV7JW46</accession>
<protein>
    <submittedName>
        <fullName evidence="2">ABC transporter permease</fullName>
    </submittedName>
</protein>
<keyword evidence="3" id="KW-1185">Reference proteome</keyword>
<feature type="transmembrane region" description="Helical" evidence="1">
    <location>
        <begin position="184"/>
        <end position="208"/>
    </location>
</feature>
<feature type="transmembrane region" description="Helical" evidence="1">
    <location>
        <begin position="228"/>
        <end position="249"/>
    </location>
</feature>